<comment type="subcellular location">
    <subcellularLocation>
        <location evidence="1 6">Cell membrane</location>
        <topology evidence="1 6">Multi-pass membrane protein</topology>
    </subcellularLocation>
</comment>
<dbReference type="Pfam" id="PF09335">
    <property type="entry name" value="VTT_dom"/>
    <property type="match status" value="1"/>
</dbReference>
<evidence type="ECO:0000256" key="4">
    <source>
        <dbReference type="ARBA" id="ARBA00022989"/>
    </source>
</evidence>
<evidence type="ECO:0000313" key="8">
    <source>
        <dbReference type="EMBL" id="EIC01949.1"/>
    </source>
</evidence>
<dbReference type="PANTHER" id="PTHR12677">
    <property type="entry name" value="GOLGI APPARATUS MEMBRANE PROTEIN TVP38-RELATED"/>
    <property type="match status" value="1"/>
</dbReference>
<dbReference type="InterPro" id="IPR015414">
    <property type="entry name" value="TMEM64"/>
</dbReference>
<feature type="domain" description="VTT" evidence="7">
    <location>
        <begin position="91"/>
        <end position="209"/>
    </location>
</feature>
<keyword evidence="4 6" id="KW-1133">Transmembrane helix</keyword>
<dbReference type="AlphaFoldDB" id="H7EK62"/>
<dbReference type="OrthoDB" id="371137at2"/>
<protein>
    <recommendedName>
        <fullName evidence="6">TVP38/TMEM64 family membrane protein</fullName>
    </recommendedName>
</protein>
<reference evidence="8 9" key="1">
    <citation type="submission" date="2011-09" db="EMBL/GenBank/DDBJ databases">
        <title>The draft genome of Treponema saccharophilum DSM 2985.</title>
        <authorList>
            <consortium name="US DOE Joint Genome Institute (JGI-PGF)"/>
            <person name="Lucas S."/>
            <person name="Copeland A."/>
            <person name="Lapidus A."/>
            <person name="Glavina del Rio T."/>
            <person name="Dalin E."/>
            <person name="Tice H."/>
            <person name="Bruce D."/>
            <person name="Goodwin L."/>
            <person name="Pitluck S."/>
            <person name="Peters L."/>
            <person name="Kyrpides N."/>
            <person name="Mavromatis K."/>
            <person name="Ivanova N."/>
            <person name="Markowitz V."/>
            <person name="Cheng J.-F."/>
            <person name="Hugenholtz P."/>
            <person name="Woyke T."/>
            <person name="Wu D."/>
            <person name="Gronow S."/>
            <person name="Wellnitz S."/>
            <person name="Brambilla E."/>
            <person name="Klenk H.-P."/>
            <person name="Eisen J.A."/>
        </authorList>
    </citation>
    <scope>NUCLEOTIDE SEQUENCE [LARGE SCALE GENOMIC DNA]</scope>
    <source>
        <strain evidence="8 9">DSM 2985</strain>
    </source>
</reference>
<dbReference type="GO" id="GO:0005886">
    <property type="term" value="C:plasma membrane"/>
    <property type="evidence" value="ECO:0007669"/>
    <property type="project" value="UniProtKB-SubCell"/>
</dbReference>
<evidence type="ECO:0000256" key="2">
    <source>
        <dbReference type="ARBA" id="ARBA00022475"/>
    </source>
</evidence>
<evidence type="ECO:0000313" key="9">
    <source>
        <dbReference type="Proteomes" id="UP000003571"/>
    </source>
</evidence>
<dbReference type="STRING" id="907348.TresaDRAFT_1701"/>
<evidence type="ECO:0000256" key="6">
    <source>
        <dbReference type="RuleBase" id="RU366058"/>
    </source>
</evidence>
<comment type="similarity">
    <text evidence="6">Belongs to the TVP38/TMEM64 family.</text>
</comment>
<evidence type="ECO:0000256" key="1">
    <source>
        <dbReference type="ARBA" id="ARBA00004651"/>
    </source>
</evidence>
<feature type="transmembrane region" description="Helical" evidence="6">
    <location>
        <begin position="32"/>
        <end position="50"/>
    </location>
</feature>
<dbReference type="RefSeq" id="WP_002703886.1">
    <property type="nucleotide sequence ID" value="NZ_AGRW01000044.1"/>
</dbReference>
<sequence length="215" mass="24510">MSQNIAEKMNDEEEPFEKPTFLDKNGRLAKRIFAGIFVVFFVALGSFLAYQYSIGSFKNPDSFREYIKSFGYFGPVALTVFQCFKVFYAVIPGALGCVAGAAMFGSVGGFVCNYIGICTGSILAFLLSRKMGFSLMRLIFSEKKIRSYKRWMNRYTKHYHIFLWIAICLPISPDDFLCYFTGLTQMKIKKFVIIILTAKPWAILAYSLIFGNLFE</sequence>
<accession>H7EK62</accession>
<organism evidence="8 9">
    <name type="scientific">Treponema saccharophilum DSM 2985</name>
    <dbReference type="NCBI Taxonomy" id="907348"/>
    <lineage>
        <taxon>Bacteria</taxon>
        <taxon>Pseudomonadati</taxon>
        <taxon>Spirochaetota</taxon>
        <taxon>Spirochaetia</taxon>
        <taxon>Spirochaetales</taxon>
        <taxon>Treponemataceae</taxon>
        <taxon>Treponema</taxon>
    </lineage>
</organism>
<evidence type="ECO:0000259" key="7">
    <source>
        <dbReference type="Pfam" id="PF09335"/>
    </source>
</evidence>
<keyword evidence="3 6" id="KW-0812">Transmembrane</keyword>
<dbReference type="Proteomes" id="UP000003571">
    <property type="component" value="Unassembled WGS sequence"/>
</dbReference>
<name>H7EK62_9SPIR</name>
<dbReference type="PANTHER" id="PTHR12677:SF49">
    <property type="entry name" value="TVP38_TMEM64 FAMILY MEMBRANE PROTEIN"/>
    <property type="match status" value="1"/>
</dbReference>
<feature type="transmembrane region" description="Helical" evidence="6">
    <location>
        <begin position="95"/>
        <end position="116"/>
    </location>
</feature>
<evidence type="ECO:0000256" key="5">
    <source>
        <dbReference type="ARBA" id="ARBA00023136"/>
    </source>
</evidence>
<dbReference type="eggNOG" id="COG0398">
    <property type="taxonomic scope" value="Bacteria"/>
</dbReference>
<dbReference type="EMBL" id="AGRW01000044">
    <property type="protein sequence ID" value="EIC01949.1"/>
    <property type="molecule type" value="Genomic_DNA"/>
</dbReference>
<feature type="transmembrane region" description="Helical" evidence="6">
    <location>
        <begin position="191"/>
        <end position="214"/>
    </location>
</feature>
<feature type="transmembrane region" description="Helical" evidence="6">
    <location>
        <begin position="161"/>
        <end position="185"/>
    </location>
</feature>
<dbReference type="InterPro" id="IPR032816">
    <property type="entry name" value="VTT_dom"/>
</dbReference>
<dbReference type="PATRIC" id="fig|907348.3.peg.1269"/>
<proteinExistence type="inferred from homology"/>
<keyword evidence="5 6" id="KW-0472">Membrane</keyword>
<keyword evidence="9" id="KW-1185">Reference proteome</keyword>
<gene>
    <name evidence="8" type="ORF">TresaDRAFT_1701</name>
</gene>
<keyword evidence="2 6" id="KW-1003">Cell membrane</keyword>
<comment type="caution">
    <text evidence="8">The sequence shown here is derived from an EMBL/GenBank/DDBJ whole genome shotgun (WGS) entry which is preliminary data.</text>
</comment>
<feature type="transmembrane region" description="Helical" evidence="6">
    <location>
        <begin position="70"/>
        <end position="88"/>
    </location>
</feature>
<evidence type="ECO:0000256" key="3">
    <source>
        <dbReference type="ARBA" id="ARBA00022692"/>
    </source>
</evidence>